<name>A0A0K2UN92_LEPSM</name>
<reference evidence="2" key="1">
    <citation type="submission" date="2014-05" db="EMBL/GenBank/DDBJ databases">
        <authorList>
            <person name="Chronopoulou M."/>
        </authorList>
    </citation>
    <scope>NUCLEOTIDE SEQUENCE</scope>
    <source>
        <tissue evidence="2">Whole organism</tissue>
    </source>
</reference>
<dbReference type="AlphaFoldDB" id="A0A0K2UN92"/>
<feature type="region of interest" description="Disordered" evidence="1">
    <location>
        <begin position="1"/>
        <end position="30"/>
    </location>
</feature>
<protein>
    <submittedName>
        <fullName evidence="2">Uncharacterized protein</fullName>
    </submittedName>
</protein>
<dbReference type="EMBL" id="HACA01021966">
    <property type="protein sequence ID" value="CDW39327.1"/>
    <property type="molecule type" value="Transcribed_RNA"/>
</dbReference>
<accession>A0A0K2UN92</accession>
<organism evidence="2">
    <name type="scientific">Lepeophtheirus salmonis</name>
    <name type="common">Salmon louse</name>
    <name type="synonym">Caligus salmonis</name>
    <dbReference type="NCBI Taxonomy" id="72036"/>
    <lineage>
        <taxon>Eukaryota</taxon>
        <taxon>Metazoa</taxon>
        <taxon>Ecdysozoa</taxon>
        <taxon>Arthropoda</taxon>
        <taxon>Crustacea</taxon>
        <taxon>Multicrustacea</taxon>
        <taxon>Hexanauplia</taxon>
        <taxon>Copepoda</taxon>
        <taxon>Siphonostomatoida</taxon>
        <taxon>Caligidae</taxon>
        <taxon>Lepeophtheirus</taxon>
    </lineage>
</organism>
<proteinExistence type="predicted"/>
<evidence type="ECO:0000256" key="1">
    <source>
        <dbReference type="SAM" id="MobiDB-lite"/>
    </source>
</evidence>
<sequence length="220" mass="24518">MESMASSLEGVHQSPPMRRRRRFNMRSNRSNSSLINNKEKEEIIKGRASIVFHKDGLWFHGIIKGDKGGHYQILGELNDPKSSSPEIFSSSYDNKILGSSSGKVSQSIQIMKANPRSRSKVMTFNTRLFKNHYEGLELGSLEVLCNKHECYISSSDFKVNFSSFQAHRGVKADKVINSLLGPSFLEKGLVCYTGSIVLASPLPPIFPPLNGSSNVMECFL</sequence>
<evidence type="ECO:0000313" key="2">
    <source>
        <dbReference type="EMBL" id="CDW39327.1"/>
    </source>
</evidence>